<name>A0A7R9DIV6_TIMCR</name>
<accession>A0A7R9DIV6</accession>
<protein>
    <submittedName>
        <fullName evidence="2">Uncharacterized protein</fullName>
    </submittedName>
</protein>
<dbReference type="AlphaFoldDB" id="A0A7R9DIV6"/>
<organism evidence="2">
    <name type="scientific">Timema cristinae</name>
    <name type="common">Walking stick</name>
    <dbReference type="NCBI Taxonomy" id="61476"/>
    <lineage>
        <taxon>Eukaryota</taxon>
        <taxon>Metazoa</taxon>
        <taxon>Ecdysozoa</taxon>
        <taxon>Arthropoda</taxon>
        <taxon>Hexapoda</taxon>
        <taxon>Insecta</taxon>
        <taxon>Pterygota</taxon>
        <taxon>Neoptera</taxon>
        <taxon>Polyneoptera</taxon>
        <taxon>Phasmatodea</taxon>
        <taxon>Timematodea</taxon>
        <taxon>Timematoidea</taxon>
        <taxon>Timematidae</taxon>
        <taxon>Timema</taxon>
    </lineage>
</organism>
<feature type="compositionally biased region" description="Polar residues" evidence="1">
    <location>
        <begin position="1"/>
        <end position="11"/>
    </location>
</feature>
<reference evidence="2" key="1">
    <citation type="submission" date="2020-11" db="EMBL/GenBank/DDBJ databases">
        <authorList>
            <person name="Tran Van P."/>
        </authorList>
    </citation>
    <scope>NUCLEOTIDE SEQUENCE</scope>
</reference>
<feature type="region of interest" description="Disordered" evidence="1">
    <location>
        <begin position="1"/>
        <end position="30"/>
    </location>
</feature>
<dbReference type="EMBL" id="OC326235">
    <property type="protein sequence ID" value="CAD7415573.1"/>
    <property type="molecule type" value="Genomic_DNA"/>
</dbReference>
<sequence length="30" mass="3242">MSRAPPQSSSGPDGENYIRMASGEVHQESH</sequence>
<gene>
    <name evidence="2" type="ORF">TCEB3V08_LOCUS12479</name>
</gene>
<evidence type="ECO:0000313" key="2">
    <source>
        <dbReference type="EMBL" id="CAD7415573.1"/>
    </source>
</evidence>
<evidence type="ECO:0000256" key="1">
    <source>
        <dbReference type="SAM" id="MobiDB-lite"/>
    </source>
</evidence>
<proteinExistence type="predicted"/>